<keyword evidence="2 5" id="KW-0812">Transmembrane</keyword>
<dbReference type="InterPro" id="IPR032808">
    <property type="entry name" value="DoxX"/>
</dbReference>
<dbReference type="Proteomes" id="UP000467124">
    <property type="component" value="Unassembled WGS sequence"/>
</dbReference>
<evidence type="ECO:0000256" key="4">
    <source>
        <dbReference type="ARBA" id="ARBA00023136"/>
    </source>
</evidence>
<feature type="transmembrane region" description="Helical" evidence="5">
    <location>
        <begin position="117"/>
        <end position="139"/>
    </location>
</feature>
<comment type="subcellular location">
    <subcellularLocation>
        <location evidence="1">Membrane</location>
        <topology evidence="1">Multi-pass membrane protein</topology>
    </subcellularLocation>
</comment>
<proteinExistence type="predicted"/>
<dbReference type="Pfam" id="PF13564">
    <property type="entry name" value="DoxX_2"/>
    <property type="match status" value="1"/>
</dbReference>
<keyword evidence="3 5" id="KW-1133">Transmembrane helix</keyword>
<evidence type="ECO:0000256" key="1">
    <source>
        <dbReference type="ARBA" id="ARBA00004141"/>
    </source>
</evidence>
<keyword evidence="4 5" id="KW-0472">Membrane</keyword>
<accession>A0A7K2J0B6</accession>
<feature type="transmembrane region" description="Helical" evidence="5">
    <location>
        <begin position="85"/>
        <end position="105"/>
    </location>
</feature>
<comment type="caution">
    <text evidence="6">The sequence shown here is derived from an EMBL/GenBank/DDBJ whole genome shotgun (WGS) entry which is preliminary data.</text>
</comment>
<evidence type="ECO:0000256" key="2">
    <source>
        <dbReference type="ARBA" id="ARBA00022692"/>
    </source>
</evidence>
<evidence type="ECO:0000256" key="3">
    <source>
        <dbReference type="ARBA" id="ARBA00022989"/>
    </source>
</evidence>
<dbReference type="RefSeq" id="WP_161112135.1">
    <property type="nucleotide sequence ID" value="NZ_WWHY01000001.1"/>
</dbReference>
<reference evidence="6 7" key="1">
    <citation type="journal article" date="2019" name="Nat. Commun.">
        <title>The antimicrobial potential of Streptomyces from insect microbiomes.</title>
        <authorList>
            <person name="Chevrette M.G."/>
            <person name="Carlson C.M."/>
            <person name="Ortega H.E."/>
            <person name="Thomas C."/>
            <person name="Ananiev G.E."/>
            <person name="Barns K.J."/>
            <person name="Book A.J."/>
            <person name="Cagnazzo J."/>
            <person name="Carlos C."/>
            <person name="Flanigan W."/>
            <person name="Grubbs K.J."/>
            <person name="Horn H.A."/>
            <person name="Hoffmann F.M."/>
            <person name="Klassen J.L."/>
            <person name="Knack J.J."/>
            <person name="Lewin G.R."/>
            <person name="McDonald B.R."/>
            <person name="Muller L."/>
            <person name="Melo W.G.P."/>
            <person name="Pinto-Tomas A.A."/>
            <person name="Schmitz A."/>
            <person name="Wendt-Pienkowski E."/>
            <person name="Wildman S."/>
            <person name="Zhao M."/>
            <person name="Zhang F."/>
            <person name="Bugni T.S."/>
            <person name="Andes D.R."/>
            <person name="Pupo M.T."/>
            <person name="Currie C.R."/>
        </authorList>
    </citation>
    <scope>NUCLEOTIDE SEQUENCE [LARGE SCALE GENOMIC DNA]</scope>
    <source>
        <strain evidence="6 7">SID5840</strain>
    </source>
</reference>
<dbReference type="EMBL" id="WWHY01000001">
    <property type="protein sequence ID" value="MYR35517.1"/>
    <property type="molecule type" value="Genomic_DNA"/>
</dbReference>
<organism evidence="6 7">
    <name type="scientific">Nocardiopsis alba</name>
    <dbReference type="NCBI Taxonomy" id="53437"/>
    <lineage>
        <taxon>Bacteria</taxon>
        <taxon>Bacillati</taxon>
        <taxon>Actinomycetota</taxon>
        <taxon>Actinomycetes</taxon>
        <taxon>Streptosporangiales</taxon>
        <taxon>Nocardiopsidaceae</taxon>
        <taxon>Nocardiopsis</taxon>
    </lineage>
</organism>
<name>A0A7K2J0B6_9ACTN</name>
<protein>
    <submittedName>
        <fullName evidence="6">DoxX family protein</fullName>
    </submittedName>
</protein>
<sequence>MRTETVPPARAERRGFGVTTVLFAVTIVCVVANVLIAVADYAGAGFVLRNSAEVGLPASALPYLATLKLAGAVGILVGLSVWPWAGVAAGLGLVLFFVGAVVAHIRARVFHNIAFPGLYLILAVAAAVHMIHLAAGPLLGW</sequence>
<dbReference type="GO" id="GO:0016020">
    <property type="term" value="C:membrane"/>
    <property type="evidence" value="ECO:0007669"/>
    <property type="project" value="UniProtKB-SubCell"/>
</dbReference>
<evidence type="ECO:0000256" key="5">
    <source>
        <dbReference type="SAM" id="Phobius"/>
    </source>
</evidence>
<dbReference type="AlphaFoldDB" id="A0A7K2J0B6"/>
<feature type="transmembrane region" description="Helical" evidence="5">
    <location>
        <begin position="20"/>
        <end position="48"/>
    </location>
</feature>
<evidence type="ECO:0000313" key="7">
    <source>
        <dbReference type="Proteomes" id="UP000467124"/>
    </source>
</evidence>
<gene>
    <name evidence="6" type="ORF">GTW20_25455</name>
</gene>
<evidence type="ECO:0000313" key="6">
    <source>
        <dbReference type="EMBL" id="MYR35517.1"/>
    </source>
</evidence>